<dbReference type="AlphaFoldDB" id="A0A0B7G2M4"/>
<accession>A0A0B7G2M4</accession>
<keyword evidence="2" id="KW-1185">Reference proteome</keyword>
<organism evidence="1 2">
    <name type="scientific">Thanatephorus cucumeris (strain AG1-IB / isolate 7/3/14)</name>
    <name type="common">Lettuce bottom rot fungus</name>
    <name type="synonym">Rhizoctonia solani</name>
    <dbReference type="NCBI Taxonomy" id="1108050"/>
    <lineage>
        <taxon>Eukaryota</taxon>
        <taxon>Fungi</taxon>
        <taxon>Dikarya</taxon>
        <taxon>Basidiomycota</taxon>
        <taxon>Agaricomycotina</taxon>
        <taxon>Agaricomycetes</taxon>
        <taxon>Cantharellales</taxon>
        <taxon>Ceratobasidiaceae</taxon>
        <taxon>Rhizoctonia</taxon>
        <taxon>Rhizoctonia solani AG-1</taxon>
    </lineage>
</organism>
<sequence>MDFGGSNCILALSDCLATSLISVIFPKLSLPIPYMALVKIVLKIVLHTWVKFQFDCVYEQRHTCSYSSVRTLKQEGKTQLGHITKNFG</sequence>
<name>A0A0B7G2M4_THACB</name>
<dbReference type="Proteomes" id="UP000059188">
    <property type="component" value="Unassembled WGS sequence"/>
</dbReference>
<proteinExistence type="predicted"/>
<gene>
    <name evidence="1" type="ORF">RSOLAG1IB_05409</name>
</gene>
<reference evidence="1 2" key="1">
    <citation type="submission" date="2014-11" db="EMBL/GenBank/DDBJ databases">
        <authorList>
            <person name="Wibberg Daniel"/>
        </authorList>
    </citation>
    <scope>NUCLEOTIDE SEQUENCE [LARGE SCALE GENOMIC DNA]</scope>
    <source>
        <strain evidence="1">Rhizoctonia solani AG1-IB 7/3/14</strain>
    </source>
</reference>
<dbReference type="EMBL" id="LN679107">
    <property type="protein sequence ID" value="CEL63364.1"/>
    <property type="molecule type" value="Genomic_DNA"/>
</dbReference>
<protein>
    <submittedName>
        <fullName evidence="1">Uncharacterized protein</fullName>
    </submittedName>
</protein>
<evidence type="ECO:0000313" key="2">
    <source>
        <dbReference type="Proteomes" id="UP000059188"/>
    </source>
</evidence>
<evidence type="ECO:0000313" key="1">
    <source>
        <dbReference type="EMBL" id="CEL63364.1"/>
    </source>
</evidence>